<dbReference type="FunCoup" id="A0A152A0N9">
    <property type="interactions" value="1"/>
</dbReference>
<dbReference type="GO" id="GO:0070573">
    <property type="term" value="F:metallodipeptidase activity"/>
    <property type="evidence" value="ECO:0007669"/>
    <property type="project" value="InterPro"/>
</dbReference>
<evidence type="ECO:0000256" key="2">
    <source>
        <dbReference type="ARBA" id="ARBA00004371"/>
    </source>
</evidence>
<evidence type="ECO:0000259" key="22">
    <source>
        <dbReference type="Pfam" id="PF04389"/>
    </source>
</evidence>
<evidence type="ECO:0000256" key="1">
    <source>
        <dbReference type="ARBA" id="ARBA00004240"/>
    </source>
</evidence>
<feature type="transmembrane region" description="Helical" evidence="21">
    <location>
        <begin position="43"/>
        <end position="63"/>
    </location>
</feature>
<dbReference type="GO" id="GO:0046872">
    <property type="term" value="F:metal ion binding"/>
    <property type="evidence" value="ECO:0007669"/>
    <property type="project" value="UniProtKB-KW"/>
</dbReference>
<evidence type="ECO:0000256" key="10">
    <source>
        <dbReference type="ARBA" id="ARBA00022729"/>
    </source>
</evidence>
<dbReference type="GO" id="GO:0005794">
    <property type="term" value="C:Golgi apparatus"/>
    <property type="evidence" value="ECO:0007669"/>
    <property type="project" value="UniProtKB-SubCell"/>
</dbReference>
<dbReference type="InterPro" id="IPR039866">
    <property type="entry name" value="CPQ"/>
</dbReference>
<keyword evidence="24" id="KW-1185">Reference proteome</keyword>
<proteinExistence type="predicted"/>
<dbReference type="GO" id="GO:0004180">
    <property type="term" value="F:carboxypeptidase activity"/>
    <property type="evidence" value="ECO:0007669"/>
    <property type="project" value="UniProtKB-KW"/>
</dbReference>
<keyword evidence="21" id="KW-0812">Transmembrane</keyword>
<dbReference type="EMBL" id="LODT01000020">
    <property type="protein sequence ID" value="KYQ99779.1"/>
    <property type="molecule type" value="Genomic_DNA"/>
</dbReference>
<evidence type="ECO:0000256" key="8">
    <source>
        <dbReference type="ARBA" id="ARBA00022670"/>
    </source>
</evidence>
<keyword evidence="21" id="KW-1133">Transmembrane helix</keyword>
<evidence type="ECO:0000256" key="16">
    <source>
        <dbReference type="ARBA" id="ARBA00023145"/>
    </source>
</evidence>
<evidence type="ECO:0000256" key="12">
    <source>
        <dbReference type="ARBA" id="ARBA00022824"/>
    </source>
</evidence>
<dbReference type="OrthoDB" id="10013407at2759"/>
<keyword evidence="12" id="KW-0256">Endoplasmic reticulum</keyword>
<evidence type="ECO:0000256" key="17">
    <source>
        <dbReference type="ARBA" id="ARBA00023180"/>
    </source>
</evidence>
<keyword evidence="8" id="KW-0645">Protease</keyword>
<keyword evidence="9" id="KW-0479">Metal-binding</keyword>
<dbReference type="Gene3D" id="3.50.30.30">
    <property type="match status" value="1"/>
</dbReference>
<sequence>MDGVDKLQIEDELLLPHDINPKSSGFKVPFSTKFKQWFANNRWKCLIGAILLVTACIVIPVAIKKSKEGPKQELSYQCSELGVQAIQLATSQLTGAYGRLTQMCTQFGNRLSGSQSLENAITWLQGQMIKDGFENVQTQQVSVTNWKRGNEWASMQAPYFKKMNILGLGGSISTNGTNVTLADGSITGQVVVVSNFTQLDEIGPSGIVNGKIVLFNAVFVNYSSTVAYRVGGAVAAAQYGAIAALVRSVTPYSLGTPHTGGMHYQQGVTQIPTAAVTLEDADLIQGLVDMGENVTVNLYMEAQTLPNAISRNVMGEITGSEYPDQVVVIGGHIDSWDVGQGAVDDGGGVMVAYETLVLLKALGIQPKRTIRMVAWTNEENGAAGSVQYQKEFGAQTFFSIETDNGVTTPQGMTVSGLADSDLEDLQSIANTVIIPYLGGPYNIFIGETGTDNEPLLANAPGGNFAVDMSQYFWFHHSEGDALNKINQTQLDQCVGVMAALSVCIANYNTPLTLVSTSSS</sequence>
<keyword evidence="14" id="KW-0333">Golgi apparatus</keyword>
<keyword evidence="18" id="KW-0458">Lysosome</keyword>
<keyword evidence="13" id="KW-0862">Zinc</keyword>
<dbReference type="GO" id="GO:0005783">
    <property type="term" value="C:endoplasmic reticulum"/>
    <property type="evidence" value="ECO:0007669"/>
    <property type="project" value="UniProtKB-SubCell"/>
</dbReference>
<dbReference type="GO" id="GO:0043171">
    <property type="term" value="P:peptide catabolic process"/>
    <property type="evidence" value="ECO:0007669"/>
    <property type="project" value="TreeGrafter"/>
</dbReference>
<evidence type="ECO:0000256" key="15">
    <source>
        <dbReference type="ARBA" id="ARBA00023049"/>
    </source>
</evidence>
<dbReference type="PANTHER" id="PTHR12053:SF3">
    <property type="entry name" value="CARBOXYPEPTIDASE Q"/>
    <property type="match status" value="1"/>
</dbReference>
<evidence type="ECO:0000313" key="23">
    <source>
        <dbReference type="EMBL" id="KYQ99779.1"/>
    </source>
</evidence>
<evidence type="ECO:0000256" key="20">
    <source>
        <dbReference type="ARBA" id="ARBA00033328"/>
    </source>
</evidence>
<dbReference type="GO" id="GO:0005615">
    <property type="term" value="C:extracellular space"/>
    <property type="evidence" value="ECO:0007669"/>
    <property type="project" value="TreeGrafter"/>
</dbReference>
<name>A0A152A0N9_TIELA</name>
<dbReference type="Proteomes" id="UP000076078">
    <property type="component" value="Unassembled WGS sequence"/>
</dbReference>
<evidence type="ECO:0000256" key="7">
    <source>
        <dbReference type="ARBA" id="ARBA00022645"/>
    </source>
</evidence>
<keyword evidence="10" id="KW-0732">Signal</keyword>
<dbReference type="InParanoid" id="A0A152A0N9"/>
<keyword evidence="21" id="KW-0472">Membrane</keyword>
<evidence type="ECO:0000256" key="3">
    <source>
        <dbReference type="ARBA" id="ARBA00004555"/>
    </source>
</evidence>
<comment type="subunit">
    <text evidence="19">Homodimer. The monomeric form is inactive while the homodimer is active.</text>
</comment>
<gene>
    <name evidence="23" type="ORF">DLAC_03724</name>
</gene>
<dbReference type="GO" id="GO:0006508">
    <property type="term" value="P:proteolysis"/>
    <property type="evidence" value="ECO:0007669"/>
    <property type="project" value="UniProtKB-KW"/>
</dbReference>
<dbReference type="Gene3D" id="3.40.630.10">
    <property type="entry name" value="Zn peptidases"/>
    <property type="match status" value="1"/>
</dbReference>
<organism evidence="23 24">
    <name type="scientific">Tieghemostelium lacteum</name>
    <name type="common">Slime mold</name>
    <name type="synonym">Dictyostelium lacteum</name>
    <dbReference type="NCBI Taxonomy" id="361077"/>
    <lineage>
        <taxon>Eukaryota</taxon>
        <taxon>Amoebozoa</taxon>
        <taxon>Evosea</taxon>
        <taxon>Eumycetozoa</taxon>
        <taxon>Dictyostelia</taxon>
        <taxon>Dictyosteliales</taxon>
        <taxon>Raperosteliaceae</taxon>
        <taxon>Tieghemostelium</taxon>
    </lineage>
</organism>
<keyword evidence="6" id="KW-0964">Secreted</keyword>
<evidence type="ECO:0000256" key="5">
    <source>
        <dbReference type="ARBA" id="ARBA00014116"/>
    </source>
</evidence>
<keyword evidence="17" id="KW-0325">Glycoprotein</keyword>
<dbReference type="InterPro" id="IPR007484">
    <property type="entry name" value="Peptidase_M28"/>
</dbReference>
<comment type="subcellular location">
    <subcellularLocation>
        <location evidence="1">Endoplasmic reticulum</location>
    </subcellularLocation>
    <subcellularLocation>
        <location evidence="3">Golgi apparatus</location>
    </subcellularLocation>
    <subcellularLocation>
        <location evidence="2">Lysosome</location>
    </subcellularLocation>
    <subcellularLocation>
        <location evidence="4">Secreted</location>
    </subcellularLocation>
</comment>
<keyword evidence="15" id="KW-0482">Metalloprotease</keyword>
<evidence type="ECO:0000256" key="18">
    <source>
        <dbReference type="ARBA" id="ARBA00023228"/>
    </source>
</evidence>
<evidence type="ECO:0000313" key="24">
    <source>
        <dbReference type="Proteomes" id="UP000076078"/>
    </source>
</evidence>
<accession>A0A152A0N9</accession>
<evidence type="ECO:0000256" key="13">
    <source>
        <dbReference type="ARBA" id="ARBA00022833"/>
    </source>
</evidence>
<dbReference type="STRING" id="361077.A0A152A0N9"/>
<dbReference type="SUPFAM" id="SSF53187">
    <property type="entry name" value="Zn-dependent exopeptidases"/>
    <property type="match status" value="1"/>
</dbReference>
<dbReference type="OMA" id="IVFYNRP"/>
<keyword evidence="11" id="KW-0378">Hydrolase</keyword>
<comment type="caution">
    <text evidence="23">The sequence shown here is derived from an EMBL/GenBank/DDBJ whole genome shotgun (WGS) entry which is preliminary data.</text>
</comment>
<dbReference type="Pfam" id="PF04389">
    <property type="entry name" value="Peptidase_M28"/>
    <property type="match status" value="1"/>
</dbReference>
<keyword evidence="7" id="KW-0121">Carboxypeptidase</keyword>
<evidence type="ECO:0000256" key="14">
    <source>
        <dbReference type="ARBA" id="ARBA00023034"/>
    </source>
</evidence>
<evidence type="ECO:0000256" key="6">
    <source>
        <dbReference type="ARBA" id="ARBA00022525"/>
    </source>
</evidence>
<evidence type="ECO:0000256" key="21">
    <source>
        <dbReference type="SAM" id="Phobius"/>
    </source>
</evidence>
<dbReference type="GO" id="GO:0005764">
    <property type="term" value="C:lysosome"/>
    <property type="evidence" value="ECO:0007669"/>
    <property type="project" value="UniProtKB-SubCell"/>
</dbReference>
<evidence type="ECO:0000256" key="9">
    <source>
        <dbReference type="ARBA" id="ARBA00022723"/>
    </source>
</evidence>
<feature type="domain" description="Peptidase M28" evidence="22">
    <location>
        <begin position="312"/>
        <end position="499"/>
    </location>
</feature>
<evidence type="ECO:0000256" key="4">
    <source>
        <dbReference type="ARBA" id="ARBA00004613"/>
    </source>
</evidence>
<keyword evidence="16" id="KW-0865">Zymogen</keyword>
<protein>
    <recommendedName>
        <fullName evidence="5">Carboxypeptidase Q</fullName>
    </recommendedName>
    <alternativeName>
        <fullName evidence="20">Plasma glutamate carboxypeptidase</fullName>
    </alternativeName>
</protein>
<dbReference type="AlphaFoldDB" id="A0A152A0N9"/>
<reference evidence="23 24" key="1">
    <citation type="submission" date="2015-12" db="EMBL/GenBank/DDBJ databases">
        <title>Dictyostelia acquired genes for synthesis and detection of signals that induce cell-type specialization by lateral gene transfer from prokaryotes.</title>
        <authorList>
            <person name="Gloeckner G."/>
            <person name="Schaap P."/>
        </authorList>
    </citation>
    <scope>NUCLEOTIDE SEQUENCE [LARGE SCALE GENOMIC DNA]</scope>
    <source>
        <strain evidence="23 24">TK</strain>
    </source>
</reference>
<evidence type="ECO:0000256" key="11">
    <source>
        <dbReference type="ARBA" id="ARBA00022801"/>
    </source>
</evidence>
<evidence type="ECO:0000256" key="19">
    <source>
        <dbReference type="ARBA" id="ARBA00025833"/>
    </source>
</evidence>
<dbReference type="PANTHER" id="PTHR12053">
    <property type="entry name" value="PROTEASE FAMILY M28 PLASMA GLUTAMATE CARBOXYPEPTIDASE-RELATED"/>
    <property type="match status" value="1"/>
</dbReference>